<name>A0A1I8FMF5_9PLAT</name>
<dbReference type="Pfam" id="PF14954">
    <property type="entry name" value="LIX1"/>
    <property type="match status" value="2"/>
</dbReference>
<proteinExistence type="predicted"/>
<keyword evidence="1" id="KW-1185">Reference proteome</keyword>
<accession>A0A1I8FMF5</accession>
<dbReference type="InterPro" id="IPR029270">
    <property type="entry name" value="LIX1"/>
</dbReference>
<protein>
    <submittedName>
        <fullName evidence="2">ELMO domain-containing protein</fullName>
    </submittedName>
</protein>
<evidence type="ECO:0000313" key="1">
    <source>
        <dbReference type="Proteomes" id="UP000095280"/>
    </source>
</evidence>
<dbReference type="WBParaSite" id="maker-unitig_40852-snap-gene-0.1-mRNA-1">
    <property type="protein sequence ID" value="maker-unitig_40852-snap-gene-0.1-mRNA-1"/>
    <property type="gene ID" value="maker-unitig_40852-snap-gene-0.1"/>
</dbReference>
<reference evidence="2" key="1">
    <citation type="submission" date="2016-11" db="UniProtKB">
        <authorList>
            <consortium name="WormBaseParasite"/>
        </authorList>
    </citation>
    <scope>IDENTIFICATION</scope>
</reference>
<evidence type="ECO:0000313" key="2">
    <source>
        <dbReference type="WBParaSite" id="maker-unitig_40852-snap-gene-0.1-mRNA-1"/>
    </source>
</evidence>
<organism evidence="1 2">
    <name type="scientific">Macrostomum lignano</name>
    <dbReference type="NCBI Taxonomy" id="282301"/>
    <lineage>
        <taxon>Eukaryota</taxon>
        <taxon>Metazoa</taxon>
        <taxon>Spiralia</taxon>
        <taxon>Lophotrochozoa</taxon>
        <taxon>Platyhelminthes</taxon>
        <taxon>Rhabditophora</taxon>
        <taxon>Macrostomorpha</taxon>
        <taxon>Macrostomida</taxon>
        <taxon>Macrostomidae</taxon>
        <taxon>Macrostomum</taxon>
    </lineage>
</organism>
<sequence>MLGTLCSSSNPNQQLNVVEALQDFWRDRYPPESGVGVTYESQAGYEPPYVCFVQLPGGCLFRHLLRQLRQQSRGSPKCRQSGPDEFHIQTIIRLGALLENLLIEPLPRLRHRLAAARGAMEAGVDAFRLMLESKYGQDYAGCSSCSMERIFASHATAQLHQIPSDRALSGAPIRRRYALPDGAGLDSTRADRPGLLRRELTDSQEQLLNARLQGKELRFYKEKCDILALALSQCDEVPGLTAEIGDAVTA</sequence>
<dbReference type="AlphaFoldDB" id="A0A1I8FMF5"/>
<dbReference type="Proteomes" id="UP000095280">
    <property type="component" value="Unplaced"/>
</dbReference>